<dbReference type="Pfam" id="PF03788">
    <property type="entry name" value="LrgA"/>
    <property type="match status" value="1"/>
</dbReference>
<name>A0A1C2ED51_9HYPH</name>
<protein>
    <submittedName>
        <fullName evidence="7">Murein hydrolase regulator LrgA</fullName>
    </submittedName>
</protein>
<dbReference type="PANTHER" id="PTHR33931">
    <property type="entry name" value="HOLIN-LIKE PROTEIN CIDA-RELATED"/>
    <property type="match status" value="1"/>
</dbReference>
<evidence type="ECO:0000313" key="7">
    <source>
        <dbReference type="EMBL" id="OCX24955.1"/>
    </source>
</evidence>
<evidence type="ECO:0000256" key="6">
    <source>
        <dbReference type="SAM" id="Phobius"/>
    </source>
</evidence>
<dbReference type="EMBL" id="MDEO01000019">
    <property type="protein sequence ID" value="OCX24955.1"/>
    <property type="molecule type" value="Genomic_DNA"/>
</dbReference>
<keyword evidence="4 6" id="KW-1133">Transmembrane helix</keyword>
<keyword evidence="8" id="KW-1185">Reference proteome</keyword>
<dbReference type="OrthoDB" id="385012at2"/>
<feature type="transmembrane region" description="Helical" evidence="6">
    <location>
        <begin position="31"/>
        <end position="50"/>
    </location>
</feature>
<keyword evidence="3 6" id="KW-0812">Transmembrane</keyword>
<feature type="transmembrane region" description="Helical" evidence="6">
    <location>
        <begin position="62"/>
        <end position="81"/>
    </location>
</feature>
<dbReference type="AlphaFoldDB" id="A0A1C2ED51"/>
<comment type="caution">
    <text evidence="7">The sequence shown here is derived from an EMBL/GenBank/DDBJ whole genome shotgun (WGS) entry which is preliminary data.</text>
</comment>
<accession>A0A1C2ED51</accession>
<sequence length="119" mass="12362">MIKGIALLLLFQLVGESIVFSSGIPLPGPVVGLVLLFIAMQLSEVAGIGLFNEAETAADGFLSNLGLLFVPAGVGIVALWSELQSQAIILLAILVASALLTLAATVWTFIAVKRLMGRS</sequence>
<evidence type="ECO:0000256" key="1">
    <source>
        <dbReference type="ARBA" id="ARBA00004651"/>
    </source>
</evidence>
<evidence type="ECO:0000256" key="2">
    <source>
        <dbReference type="ARBA" id="ARBA00022475"/>
    </source>
</evidence>
<proteinExistence type="predicted"/>
<evidence type="ECO:0000313" key="8">
    <source>
        <dbReference type="Proteomes" id="UP000094412"/>
    </source>
</evidence>
<comment type="subcellular location">
    <subcellularLocation>
        <location evidence="1">Cell membrane</location>
        <topology evidence="1">Multi-pass membrane protein</topology>
    </subcellularLocation>
</comment>
<dbReference type="PANTHER" id="PTHR33931:SF2">
    <property type="entry name" value="HOLIN-LIKE PROTEIN CIDA"/>
    <property type="match status" value="1"/>
</dbReference>
<reference evidence="7 8" key="1">
    <citation type="submission" date="2016-08" db="EMBL/GenBank/DDBJ databases">
        <title>Whole genome sequence of Mesorhizobium sp. strain UASWS1009 isolated from industrial sewage.</title>
        <authorList>
            <person name="Crovadore J."/>
            <person name="Calmin G."/>
            <person name="Chablais R."/>
            <person name="Cochard B."/>
            <person name="Lefort F."/>
        </authorList>
    </citation>
    <scope>NUCLEOTIDE SEQUENCE [LARGE SCALE GENOMIC DNA]</scope>
    <source>
        <strain evidence="7 8">UASWS1009</strain>
    </source>
</reference>
<dbReference type="STRING" id="1566387.QV13_01180"/>
<feature type="transmembrane region" description="Helical" evidence="6">
    <location>
        <begin position="87"/>
        <end position="112"/>
    </location>
</feature>
<dbReference type="RefSeq" id="WP_065996670.1">
    <property type="nucleotide sequence ID" value="NZ_MDEO01000019.1"/>
</dbReference>
<evidence type="ECO:0000256" key="4">
    <source>
        <dbReference type="ARBA" id="ARBA00022989"/>
    </source>
</evidence>
<organism evidence="7 8">
    <name type="scientific">Mesorhizobium hungaricum</name>
    <dbReference type="NCBI Taxonomy" id="1566387"/>
    <lineage>
        <taxon>Bacteria</taxon>
        <taxon>Pseudomonadati</taxon>
        <taxon>Pseudomonadota</taxon>
        <taxon>Alphaproteobacteria</taxon>
        <taxon>Hyphomicrobiales</taxon>
        <taxon>Phyllobacteriaceae</taxon>
        <taxon>Mesorhizobium</taxon>
    </lineage>
</organism>
<dbReference type="GO" id="GO:0016787">
    <property type="term" value="F:hydrolase activity"/>
    <property type="evidence" value="ECO:0007669"/>
    <property type="project" value="UniProtKB-KW"/>
</dbReference>
<keyword evidence="5 6" id="KW-0472">Membrane</keyword>
<keyword evidence="7" id="KW-0378">Hydrolase</keyword>
<dbReference type="InterPro" id="IPR005538">
    <property type="entry name" value="LrgA/CidA"/>
</dbReference>
<dbReference type="GO" id="GO:0005886">
    <property type="term" value="C:plasma membrane"/>
    <property type="evidence" value="ECO:0007669"/>
    <property type="project" value="UniProtKB-SubCell"/>
</dbReference>
<evidence type="ECO:0000256" key="3">
    <source>
        <dbReference type="ARBA" id="ARBA00022692"/>
    </source>
</evidence>
<evidence type="ECO:0000256" key="5">
    <source>
        <dbReference type="ARBA" id="ARBA00023136"/>
    </source>
</evidence>
<keyword evidence="2" id="KW-1003">Cell membrane</keyword>
<dbReference type="Proteomes" id="UP000094412">
    <property type="component" value="Unassembled WGS sequence"/>
</dbReference>
<gene>
    <name evidence="7" type="ORF">QV13_01180</name>
</gene>